<reference evidence="1" key="1">
    <citation type="submission" date="2019-08" db="EMBL/GenBank/DDBJ databases">
        <authorList>
            <person name="Kucharzyk K."/>
            <person name="Murdoch R.W."/>
            <person name="Higgins S."/>
            <person name="Loffler F."/>
        </authorList>
    </citation>
    <scope>NUCLEOTIDE SEQUENCE</scope>
</reference>
<organism evidence="1">
    <name type="scientific">bioreactor metagenome</name>
    <dbReference type="NCBI Taxonomy" id="1076179"/>
    <lineage>
        <taxon>unclassified sequences</taxon>
        <taxon>metagenomes</taxon>
        <taxon>ecological metagenomes</taxon>
    </lineage>
</organism>
<dbReference type="Gene3D" id="1.25.10.10">
    <property type="entry name" value="Leucine-rich Repeat Variant"/>
    <property type="match status" value="1"/>
</dbReference>
<accession>A0A644V821</accession>
<evidence type="ECO:0000313" key="1">
    <source>
        <dbReference type="EMBL" id="MPL87351.1"/>
    </source>
</evidence>
<dbReference type="SUPFAM" id="SSF48371">
    <property type="entry name" value="ARM repeat"/>
    <property type="match status" value="1"/>
</dbReference>
<dbReference type="EMBL" id="VSSQ01000237">
    <property type="protein sequence ID" value="MPL87351.1"/>
    <property type="molecule type" value="Genomic_DNA"/>
</dbReference>
<dbReference type="AlphaFoldDB" id="A0A644V821"/>
<protein>
    <recommendedName>
        <fullName evidence="2">HEAT repeat domain-containing protein</fullName>
    </recommendedName>
</protein>
<gene>
    <name evidence="1" type="ORF">SDC9_33351</name>
</gene>
<dbReference type="InterPro" id="IPR011989">
    <property type="entry name" value="ARM-like"/>
</dbReference>
<evidence type="ECO:0008006" key="2">
    <source>
        <dbReference type="Google" id="ProtNLM"/>
    </source>
</evidence>
<dbReference type="InterPro" id="IPR016024">
    <property type="entry name" value="ARM-type_fold"/>
</dbReference>
<comment type="caution">
    <text evidence="1">The sequence shown here is derived from an EMBL/GenBank/DDBJ whole genome shotgun (WGS) entry which is preliminary data.</text>
</comment>
<proteinExistence type="predicted"/>
<name>A0A644V821_9ZZZZ</name>
<sequence>MNTKTTLLLIILLFTTKLSSAQITIEPGVKTPTSFAIIIDETSFEKAKDAVLAYRSVVESDGLGTYVFSRNWESPAQIRELLEKLYKQQKSPLEGVVFVGDIPIPMLRDAQHLTSAFKMDQRRDWQRSSVPSDRYYDDFGLKFDFIRQDSIKPLYYYYTLRADSKQKVSPTIYSARIKPLEKGKEDKYIQLQKYFLKVVAERTENKSNFIDNFTMARGHGYNSESKVSWSGEQIALSQQFPELFTAGNSVKFYDFETRYPIKNSILNEVLRPETDILLLHHHGANDTQYLNGYKSGSDVNTAKENIKLYLRSKIRSAVERGKDKEETIRYYMEYLDVPRSWCEEAFDLKKIEEDSLYNLSLDIHFSDLLKLKPNPRLVIFDACFNGSFYEDENIVGAYLFNDGKTIVTQANTVNALQDKWPNQYLGLLNTGLRIGQWNKHMSYLEVHLFGDPTYRFANRSAVDFDINLALTQRLKDTKFWLKVLNYPNADLQAVALRVLFDANYKNISDLLKTQYFKSTYMTVRMQCLRLLAQLDNDDFISVLRSSVDDSYELIRRISIEYIERNGSEALIPAYVNSIFNDESSERVQFKIRESLKHMDLNLLEKELKARYELRKDYLYDHDRIQNFIQLVARYKETERDDVEAIFNKETKPGAVRLNIVQFRNHPATKFADDLLRFAADKSKDPGMRVIAAETLGWYKFSHKRSEIIKGLQQIAETSENKELAYEALKSVNRLKEMEQ</sequence>